<name>A0A037ZKS1_9RHOB</name>
<proteinExistence type="predicted"/>
<protein>
    <submittedName>
        <fullName evidence="1">Uncharacterized protein</fullName>
    </submittedName>
</protein>
<gene>
    <name evidence="1" type="ORF">ACMU_07115</name>
</gene>
<dbReference type="RefSeq" id="WP_152544518.1">
    <property type="nucleotide sequence ID" value="NZ_JFKE01000002.1"/>
</dbReference>
<dbReference type="OrthoDB" id="7853719at2"/>
<accession>A0A037ZKS1</accession>
<organism evidence="1 2">
    <name type="scientific">Actibacterium mucosum KCTC 23349</name>
    <dbReference type="NCBI Taxonomy" id="1454373"/>
    <lineage>
        <taxon>Bacteria</taxon>
        <taxon>Pseudomonadati</taxon>
        <taxon>Pseudomonadota</taxon>
        <taxon>Alphaproteobacteria</taxon>
        <taxon>Rhodobacterales</taxon>
        <taxon>Roseobacteraceae</taxon>
        <taxon>Actibacterium</taxon>
    </lineage>
</organism>
<dbReference type="AlphaFoldDB" id="A0A037ZKS1"/>
<evidence type="ECO:0000313" key="2">
    <source>
        <dbReference type="Proteomes" id="UP000026249"/>
    </source>
</evidence>
<dbReference type="Proteomes" id="UP000026249">
    <property type="component" value="Unassembled WGS sequence"/>
</dbReference>
<reference evidence="1 2" key="1">
    <citation type="submission" date="2014-03" db="EMBL/GenBank/DDBJ databases">
        <title>Draft Genome Sequence of Actibacterium mucosum KCTC 23349, a Marine Alphaproteobacterium with Complex Ionic Requirements Isolated from Mediterranean Seawater at Malvarrosa Beach, Valencia, Spain.</title>
        <authorList>
            <person name="Arahal D.R."/>
            <person name="Shao Z."/>
            <person name="Lai Q."/>
            <person name="Pujalte M.J."/>
        </authorList>
    </citation>
    <scope>NUCLEOTIDE SEQUENCE [LARGE SCALE GENOMIC DNA]</scope>
    <source>
        <strain evidence="1 2">KCTC 23349</strain>
    </source>
</reference>
<sequence>MNTKNALQGSKETLGDLPKNTTCIVCEHVFSRSRPVLFIAREEGFPIEFMCGKKDHFGADSGKVIGLGHLLEWDNSLSVLNVPRNGTVLERRDGNDAWQVQSSMG</sequence>
<keyword evidence="2" id="KW-1185">Reference proteome</keyword>
<comment type="caution">
    <text evidence="1">The sequence shown here is derived from an EMBL/GenBank/DDBJ whole genome shotgun (WGS) entry which is preliminary data.</text>
</comment>
<dbReference type="EMBL" id="JFKE01000002">
    <property type="protein sequence ID" value="KAJ56703.1"/>
    <property type="molecule type" value="Genomic_DNA"/>
</dbReference>
<evidence type="ECO:0000313" key="1">
    <source>
        <dbReference type="EMBL" id="KAJ56703.1"/>
    </source>
</evidence>